<reference evidence="1" key="1">
    <citation type="submission" date="2015-11" db="EMBL/GenBank/DDBJ databases">
        <title>De novo transcriptome assembly of four potential Pierce s Disease insect vectors from Arizona vineyards.</title>
        <authorList>
            <person name="Tassone E.E."/>
        </authorList>
    </citation>
    <scope>NUCLEOTIDE SEQUENCE</scope>
</reference>
<evidence type="ECO:0000313" key="1">
    <source>
        <dbReference type="EMBL" id="JAT13481.1"/>
    </source>
</evidence>
<accession>A0A1B6KPZ7</accession>
<gene>
    <name evidence="1" type="ORF">g.6032</name>
</gene>
<evidence type="ECO:0008006" key="2">
    <source>
        <dbReference type="Google" id="ProtNLM"/>
    </source>
</evidence>
<organism evidence="1">
    <name type="scientific">Graphocephala atropunctata</name>
    <dbReference type="NCBI Taxonomy" id="36148"/>
    <lineage>
        <taxon>Eukaryota</taxon>
        <taxon>Metazoa</taxon>
        <taxon>Ecdysozoa</taxon>
        <taxon>Arthropoda</taxon>
        <taxon>Hexapoda</taxon>
        <taxon>Insecta</taxon>
        <taxon>Pterygota</taxon>
        <taxon>Neoptera</taxon>
        <taxon>Paraneoptera</taxon>
        <taxon>Hemiptera</taxon>
        <taxon>Auchenorrhyncha</taxon>
        <taxon>Membracoidea</taxon>
        <taxon>Cicadellidae</taxon>
        <taxon>Cicadellinae</taxon>
        <taxon>Cicadellini</taxon>
        <taxon>Graphocephala</taxon>
    </lineage>
</organism>
<sequence length="163" mass="18400">LNPTTELSGEYRCAVSTFTDEDFMIQKMVVYAPEKRMEMSHVQTDTDGANVTCAGFGLYPEPRIAFYRDPYTPKLSKPLQGVTIETSSRGGHYDISANAVFRDRDLRSPTIFICEICIPTTEYCRRKRLVYYPGSITSYLSGSCSLRETVATWLLTVTLLVSH</sequence>
<proteinExistence type="predicted"/>
<protein>
    <recommendedName>
        <fullName evidence="2">Ig-like domain-containing protein</fullName>
    </recommendedName>
</protein>
<dbReference type="AlphaFoldDB" id="A0A1B6KPZ7"/>
<feature type="non-terminal residue" evidence="1">
    <location>
        <position position="1"/>
    </location>
</feature>
<name>A0A1B6KPZ7_9HEMI</name>
<dbReference type="EMBL" id="GEBQ01026496">
    <property type="protein sequence ID" value="JAT13481.1"/>
    <property type="molecule type" value="Transcribed_RNA"/>
</dbReference>